<gene>
    <name evidence="5" type="ORF">EV378_0289</name>
</gene>
<evidence type="ECO:0000313" key="6">
    <source>
        <dbReference type="Proteomes" id="UP000295560"/>
    </source>
</evidence>
<feature type="domain" description="GFO/IDH/MocA-like oxidoreductase" evidence="4">
    <location>
        <begin position="135"/>
        <end position="247"/>
    </location>
</feature>
<organism evidence="5 6">
    <name type="scientific">Pseudonocardia endophytica</name>
    <dbReference type="NCBI Taxonomy" id="401976"/>
    <lineage>
        <taxon>Bacteria</taxon>
        <taxon>Bacillati</taxon>
        <taxon>Actinomycetota</taxon>
        <taxon>Actinomycetes</taxon>
        <taxon>Pseudonocardiales</taxon>
        <taxon>Pseudonocardiaceae</taxon>
        <taxon>Pseudonocardia</taxon>
    </lineage>
</organism>
<evidence type="ECO:0000313" key="5">
    <source>
        <dbReference type="EMBL" id="TCK24515.1"/>
    </source>
</evidence>
<dbReference type="InterPro" id="IPR036291">
    <property type="entry name" value="NAD(P)-bd_dom_sf"/>
</dbReference>
<dbReference type="SUPFAM" id="SSF51735">
    <property type="entry name" value="NAD(P)-binding Rossmann-fold domains"/>
    <property type="match status" value="1"/>
</dbReference>
<sequence length="326" mass="34853">MSGVVRLGVLGCSEIADRRALPAVAASPLVETAAVASRDPERARAFADRHGGRPGTYEDVIKDPDVGAVYVSTPLALHGVWAGEALRAGKHVLCEKPLTGEPGSTGELVGAARASGLVLRENFTFLHHPRHRVLTGLLDDGRLGDLRTLSATFGIPHVPAGDIRLDPALGGGALNDVGVYPLRLAQALLPGPLQVVGATSWTDPASGVDVAGHVLLRNPAGVVADLDFGFRHRYRNRYALWTSTAWLELERAFTPPAGARAVVTIDEQDSSQDVVLPACDQFRESVEDFARAVLRGPEEESRWLDAAVETARLLDDVRRFAVQHKG</sequence>
<evidence type="ECO:0000256" key="1">
    <source>
        <dbReference type="ARBA" id="ARBA00010928"/>
    </source>
</evidence>
<evidence type="ECO:0000259" key="4">
    <source>
        <dbReference type="Pfam" id="PF22725"/>
    </source>
</evidence>
<dbReference type="Proteomes" id="UP000295560">
    <property type="component" value="Unassembled WGS sequence"/>
</dbReference>
<dbReference type="SUPFAM" id="SSF55347">
    <property type="entry name" value="Glyceraldehyde-3-phosphate dehydrogenase-like, C-terminal domain"/>
    <property type="match status" value="1"/>
</dbReference>
<dbReference type="PANTHER" id="PTHR22604">
    <property type="entry name" value="OXIDOREDUCTASES"/>
    <property type="match status" value="1"/>
</dbReference>
<dbReference type="InterPro" id="IPR050984">
    <property type="entry name" value="Gfo/Idh/MocA_domain"/>
</dbReference>
<dbReference type="EMBL" id="SMFZ01000001">
    <property type="protein sequence ID" value="TCK24515.1"/>
    <property type="molecule type" value="Genomic_DNA"/>
</dbReference>
<dbReference type="RefSeq" id="WP_207908540.1">
    <property type="nucleotide sequence ID" value="NZ_SMFZ01000001.1"/>
</dbReference>
<comment type="similarity">
    <text evidence="1">Belongs to the Gfo/Idh/MocA family.</text>
</comment>
<keyword evidence="6" id="KW-1185">Reference proteome</keyword>
<proteinExistence type="inferred from homology"/>
<name>A0A4R1HUA2_PSEEN</name>
<reference evidence="5 6" key="1">
    <citation type="submission" date="2019-03" db="EMBL/GenBank/DDBJ databases">
        <title>Sequencing the genomes of 1000 actinobacteria strains.</title>
        <authorList>
            <person name="Klenk H.-P."/>
        </authorList>
    </citation>
    <scope>NUCLEOTIDE SEQUENCE [LARGE SCALE GENOMIC DNA]</scope>
    <source>
        <strain evidence="5 6">DSM 44969</strain>
    </source>
</reference>
<feature type="domain" description="Gfo/Idh/MocA-like oxidoreductase N-terminal" evidence="3">
    <location>
        <begin position="6"/>
        <end position="122"/>
    </location>
</feature>
<dbReference type="Gene3D" id="3.40.50.720">
    <property type="entry name" value="NAD(P)-binding Rossmann-like Domain"/>
    <property type="match status" value="1"/>
</dbReference>
<dbReference type="Pfam" id="PF01408">
    <property type="entry name" value="GFO_IDH_MocA"/>
    <property type="match status" value="1"/>
</dbReference>
<comment type="caution">
    <text evidence="5">The sequence shown here is derived from an EMBL/GenBank/DDBJ whole genome shotgun (WGS) entry which is preliminary data.</text>
</comment>
<dbReference type="Pfam" id="PF22725">
    <property type="entry name" value="GFO_IDH_MocA_C3"/>
    <property type="match status" value="1"/>
</dbReference>
<dbReference type="InterPro" id="IPR055170">
    <property type="entry name" value="GFO_IDH_MocA-like_dom"/>
</dbReference>
<dbReference type="InterPro" id="IPR000683">
    <property type="entry name" value="Gfo/Idh/MocA-like_OxRdtase_N"/>
</dbReference>
<dbReference type="GO" id="GO:0016491">
    <property type="term" value="F:oxidoreductase activity"/>
    <property type="evidence" value="ECO:0007669"/>
    <property type="project" value="UniProtKB-KW"/>
</dbReference>
<protein>
    <submittedName>
        <fullName evidence="5">Putative dehydrogenase</fullName>
    </submittedName>
</protein>
<keyword evidence="2" id="KW-0560">Oxidoreductase</keyword>
<dbReference type="Gene3D" id="3.30.360.10">
    <property type="entry name" value="Dihydrodipicolinate Reductase, domain 2"/>
    <property type="match status" value="1"/>
</dbReference>
<dbReference type="GO" id="GO:0000166">
    <property type="term" value="F:nucleotide binding"/>
    <property type="evidence" value="ECO:0007669"/>
    <property type="project" value="InterPro"/>
</dbReference>
<accession>A0A4R1HUA2</accession>
<evidence type="ECO:0000259" key="3">
    <source>
        <dbReference type="Pfam" id="PF01408"/>
    </source>
</evidence>
<evidence type="ECO:0000256" key="2">
    <source>
        <dbReference type="ARBA" id="ARBA00023002"/>
    </source>
</evidence>
<dbReference type="AlphaFoldDB" id="A0A4R1HUA2"/>
<dbReference type="PANTHER" id="PTHR22604:SF105">
    <property type="entry name" value="TRANS-1,2-DIHYDROBENZENE-1,2-DIOL DEHYDROGENASE"/>
    <property type="match status" value="1"/>
</dbReference>